<evidence type="ECO:0000259" key="2">
    <source>
        <dbReference type="Pfam" id="PF01814"/>
    </source>
</evidence>
<dbReference type="Gene3D" id="1.20.120.520">
    <property type="entry name" value="nmb1532 protein domain like"/>
    <property type="match status" value="1"/>
</dbReference>
<feature type="domain" description="Hemerythrin-like" evidence="2">
    <location>
        <begin position="14"/>
        <end position="106"/>
    </location>
</feature>
<dbReference type="PANTHER" id="PTHR35585:SF1">
    <property type="entry name" value="HHE DOMAIN PROTEIN (AFU_ORTHOLOGUE AFUA_4G00730)"/>
    <property type="match status" value="1"/>
</dbReference>
<evidence type="ECO:0000256" key="1">
    <source>
        <dbReference type="SAM" id="MobiDB-lite"/>
    </source>
</evidence>
<dbReference type="InterPro" id="IPR012312">
    <property type="entry name" value="Hemerythrin-like"/>
</dbReference>
<feature type="region of interest" description="Disordered" evidence="1">
    <location>
        <begin position="128"/>
        <end position="166"/>
    </location>
</feature>
<dbReference type="PANTHER" id="PTHR35585">
    <property type="entry name" value="HHE DOMAIN PROTEIN (AFU_ORTHOLOGUE AFUA_4G00730)"/>
    <property type="match status" value="1"/>
</dbReference>
<sequence>MFDRFARIPLDDEQGRRELVDQVVIELARHSVAEEQHLYPAVRRILPDGDEIADRETADHAAAERTMKELEELEPSDHRFNDAFGRLVREVQAHIAEEEGELFARLREVCDPDTLLDLGRKVERAKRFAPTRPHPVAPDRPPLNRLTGPGTGLVDRARDLLTGRGR</sequence>
<keyword evidence="4" id="KW-1185">Reference proteome</keyword>
<dbReference type="AlphaFoldDB" id="A0A365GY46"/>
<evidence type="ECO:0000313" key="3">
    <source>
        <dbReference type="EMBL" id="RAY11765.1"/>
    </source>
</evidence>
<name>A0A365GY46_9ACTN</name>
<dbReference type="OrthoDB" id="9793637at2"/>
<dbReference type="EMBL" id="QLYX01000017">
    <property type="protein sequence ID" value="RAY11765.1"/>
    <property type="molecule type" value="Genomic_DNA"/>
</dbReference>
<reference evidence="3 4" key="1">
    <citation type="submission" date="2018-06" db="EMBL/GenBank/DDBJ databases">
        <title>Actinomadura craniellae sp. nov. isolated from marine sponge Craniella sp.</title>
        <authorList>
            <person name="Li L."/>
            <person name="Xu Q.H."/>
            <person name="Lin H.W."/>
            <person name="Lu Y.H."/>
        </authorList>
    </citation>
    <scope>NUCLEOTIDE SEQUENCE [LARGE SCALE GENOMIC DNA]</scope>
    <source>
        <strain evidence="3 4">LHW63021</strain>
    </source>
</reference>
<dbReference type="Proteomes" id="UP000251891">
    <property type="component" value="Unassembled WGS sequence"/>
</dbReference>
<gene>
    <name evidence="3" type="ORF">DPM19_29205</name>
</gene>
<dbReference type="Pfam" id="PF01814">
    <property type="entry name" value="Hemerythrin"/>
    <property type="match status" value="1"/>
</dbReference>
<dbReference type="CDD" id="cd12108">
    <property type="entry name" value="Hr-like"/>
    <property type="match status" value="1"/>
</dbReference>
<feature type="compositionally biased region" description="Pro residues" evidence="1">
    <location>
        <begin position="132"/>
        <end position="141"/>
    </location>
</feature>
<comment type="caution">
    <text evidence="3">The sequence shown here is derived from an EMBL/GenBank/DDBJ whole genome shotgun (WGS) entry which is preliminary data.</text>
</comment>
<accession>A0A365GY46</accession>
<protein>
    <submittedName>
        <fullName evidence="3">Hemerythrin domain-containing protein</fullName>
    </submittedName>
</protein>
<proteinExistence type="predicted"/>
<evidence type="ECO:0000313" key="4">
    <source>
        <dbReference type="Proteomes" id="UP000251891"/>
    </source>
</evidence>
<feature type="compositionally biased region" description="Basic and acidic residues" evidence="1">
    <location>
        <begin position="155"/>
        <end position="166"/>
    </location>
</feature>
<organism evidence="3 4">
    <name type="scientific">Actinomadura craniellae</name>
    <dbReference type="NCBI Taxonomy" id="2231787"/>
    <lineage>
        <taxon>Bacteria</taxon>
        <taxon>Bacillati</taxon>
        <taxon>Actinomycetota</taxon>
        <taxon>Actinomycetes</taxon>
        <taxon>Streptosporangiales</taxon>
        <taxon>Thermomonosporaceae</taxon>
        <taxon>Actinomadura</taxon>
    </lineage>
</organism>